<reference evidence="7 8" key="1">
    <citation type="submission" date="2016-07" db="EMBL/GenBank/DDBJ databases">
        <title>Genome of Pelobium manganitolerans.</title>
        <authorList>
            <person name="Wu S."/>
            <person name="Wang G."/>
        </authorList>
    </citation>
    <scope>NUCLEOTIDE SEQUENCE [LARGE SCALE GENOMIC DNA]</scope>
    <source>
        <strain evidence="7 8">YS-25</strain>
    </source>
</reference>
<feature type="transmembrane region" description="Helical" evidence="5">
    <location>
        <begin position="23"/>
        <end position="42"/>
    </location>
</feature>
<keyword evidence="3" id="KW-0998">Cell outer membrane</keyword>
<dbReference type="InterPro" id="IPR011990">
    <property type="entry name" value="TPR-like_helical_dom_sf"/>
</dbReference>
<dbReference type="Gene3D" id="1.25.40.10">
    <property type="entry name" value="Tetratricopeptide repeat domain"/>
    <property type="match status" value="1"/>
</dbReference>
<dbReference type="OrthoDB" id="9809364at2"/>
<evidence type="ECO:0000256" key="4">
    <source>
        <dbReference type="PROSITE-ProRule" id="PRU00473"/>
    </source>
</evidence>
<keyword evidence="7" id="KW-0969">Cilium</keyword>
<accession>A0A419S4M6</accession>
<name>A0A419S4M6_9SPHI</name>
<dbReference type="InterPro" id="IPR050330">
    <property type="entry name" value="Bact_OuterMem_StrucFunc"/>
</dbReference>
<dbReference type="PROSITE" id="PS51123">
    <property type="entry name" value="OMPA_2"/>
    <property type="match status" value="1"/>
</dbReference>
<dbReference type="InterPro" id="IPR011659">
    <property type="entry name" value="WD40"/>
</dbReference>
<keyword evidence="7" id="KW-0282">Flagellum</keyword>
<keyword evidence="8" id="KW-1185">Reference proteome</keyword>
<dbReference type="Gene3D" id="2.60.40.1120">
    <property type="entry name" value="Carboxypeptidase-like, regulatory domain"/>
    <property type="match status" value="1"/>
</dbReference>
<keyword evidence="2 4" id="KW-0472">Membrane</keyword>
<dbReference type="GO" id="GO:0009279">
    <property type="term" value="C:cell outer membrane"/>
    <property type="evidence" value="ECO:0007669"/>
    <property type="project" value="UniProtKB-SubCell"/>
</dbReference>
<dbReference type="PRINTS" id="PR01021">
    <property type="entry name" value="OMPADOMAIN"/>
</dbReference>
<sequence length="693" mass="78369">MASAKSTAFYHHVISKAMKIKRLLIILFFSGLIIYLVPFALFSDDLGKANKYYEKYDYKYAIEIYERVMEKNPTLEVAEKLANCYRFTNNSIMAEKAYATVLTFPGFNPINYIYYADALKENEKFEQAKRNYLIYAERVPAQSDEAVKLANSCDAARIWLDNPNTDIEVTNEAGFNTKNSDFSPIPYGKGFIFVSDREFLKPITEKKSPKIYGWTGNPYLKLYQAEPADSGVFNGNMKLTLMPEQINDNYHAGPATLSADGNTLFFTKAGVTTVDEKPSKTKDVVFKKAIFYATKQNGVWSQAQSFAYNKPFDYSVQHPALSPDGNTLYFASDMPGTLGGMDLFYCEKQGSGWSKPKNCGPAINTRYDEVFPTVRKDGKLFFSSRGHITIGGLDIFSANGAKDNWSEPENLRAPINSAKDDFGIYYFDDNLTGFFSSNRPGGKGMDDIYQFNERPKQKFFAVNGQVVQKEDGAPLEGIRVFLVNKSTGEEKSLLSDEEGNFRFDLAPETDYLVRGDLDKYFNRQQGEITTKGATSSTVYNVKFEVEKGEEAYLVRLNNIYYDFDKYNIRKDAEPELQKVLNFMKNTPNVNIELRSHTDARGKAAYNMALSKKRALSAENYLLKRGADKERLSANGYGETQLLNQCKDGVKCTEAEHQLNRRTEFKVVKVEPVISYVPGYSLNPIFPLISGTQQ</sequence>
<evidence type="ECO:0000313" key="7">
    <source>
        <dbReference type="EMBL" id="RKD15033.1"/>
    </source>
</evidence>
<dbReference type="CDD" id="cd07185">
    <property type="entry name" value="OmpA_C-like"/>
    <property type="match status" value="1"/>
</dbReference>
<dbReference type="Pfam" id="PF00691">
    <property type="entry name" value="OmpA"/>
    <property type="match status" value="1"/>
</dbReference>
<dbReference type="SUPFAM" id="SSF82171">
    <property type="entry name" value="DPP6 N-terminal domain-like"/>
    <property type="match status" value="1"/>
</dbReference>
<dbReference type="SUPFAM" id="SSF103088">
    <property type="entry name" value="OmpA-like"/>
    <property type="match status" value="1"/>
</dbReference>
<dbReference type="InterPro" id="IPR006665">
    <property type="entry name" value="OmpA-like"/>
</dbReference>
<dbReference type="PANTHER" id="PTHR30329">
    <property type="entry name" value="STATOR ELEMENT OF FLAGELLAR MOTOR COMPLEX"/>
    <property type="match status" value="1"/>
</dbReference>
<dbReference type="Proteomes" id="UP000283433">
    <property type="component" value="Unassembled WGS sequence"/>
</dbReference>
<dbReference type="InterPro" id="IPR006664">
    <property type="entry name" value="OMP_bac"/>
</dbReference>
<dbReference type="Gene3D" id="3.30.1330.60">
    <property type="entry name" value="OmpA-like domain"/>
    <property type="match status" value="1"/>
</dbReference>
<comment type="caution">
    <text evidence="7">The sequence shown here is derived from an EMBL/GenBank/DDBJ whole genome shotgun (WGS) entry which is preliminary data.</text>
</comment>
<dbReference type="InterPro" id="IPR036737">
    <property type="entry name" value="OmpA-like_sf"/>
</dbReference>
<keyword evidence="5" id="KW-1133">Transmembrane helix</keyword>
<gene>
    <name evidence="7" type="ORF">BCY91_05755</name>
</gene>
<evidence type="ECO:0000256" key="3">
    <source>
        <dbReference type="ARBA" id="ARBA00023237"/>
    </source>
</evidence>
<organism evidence="7 8">
    <name type="scientific">Pelobium manganitolerans</name>
    <dbReference type="NCBI Taxonomy" id="1842495"/>
    <lineage>
        <taxon>Bacteria</taxon>
        <taxon>Pseudomonadati</taxon>
        <taxon>Bacteroidota</taxon>
        <taxon>Sphingobacteriia</taxon>
        <taxon>Sphingobacteriales</taxon>
        <taxon>Sphingobacteriaceae</taxon>
        <taxon>Pelobium</taxon>
    </lineage>
</organism>
<comment type="subcellular location">
    <subcellularLocation>
        <location evidence="1">Cell outer membrane</location>
    </subcellularLocation>
</comment>
<keyword evidence="7" id="KW-0966">Cell projection</keyword>
<dbReference type="Pfam" id="PF07676">
    <property type="entry name" value="PD40"/>
    <property type="match status" value="2"/>
</dbReference>
<dbReference type="AlphaFoldDB" id="A0A419S4M6"/>
<evidence type="ECO:0000256" key="2">
    <source>
        <dbReference type="ARBA" id="ARBA00023136"/>
    </source>
</evidence>
<evidence type="ECO:0000259" key="6">
    <source>
        <dbReference type="PROSITE" id="PS51123"/>
    </source>
</evidence>
<dbReference type="SUPFAM" id="SSF48452">
    <property type="entry name" value="TPR-like"/>
    <property type="match status" value="1"/>
</dbReference>
<protein>
    <submittedName>
        <fullName evidence="7">Flagellar motor protein MotB</fullName>
    </submittedName>
</protein>
<evidence type="ECO:0000313" key="8">
    <source>
        <dbReference type="Proteomes" id="UP000283433"/>
    </source>
</evidence>
<dbReference type="Pfam" id="PF13620">
    <property type="entry name" value="CarboxypepD_reg"/>
    <property type="match status" value="1"/>
</dbReference>
<feature type="domain" description="OmpA-like" evidence="6">
    <location>
        <begin position="548"/>
        <end position="670"/>
    </location>
</feature>
<dbReference type="PANTHER" id="PTHR30329:SF21">
    <property type="entry name" value="LIPOPROTEIN YIAD-RELATED"/>
    <property type="match status" value="1"/>
</dbReference>
<evidence type="ECO:0000256" key="5">
    <source>
        <dbReference type="SAM" id="Phobius"/>
    </source>
</evidence>
<proteinExistence type="predicted"/>
<dbReference type="EMBL" id="MBTA01000025">
    <property type="protein sequence ID" value="RKD15033.1"/>
    <property type="molecule type" value="Genomic_DNA"/>
</dbReference>
<keyword evidence="5" id="KW-0812">Transmembrane</keyword>
<evidence type="ECO:0000256" key="1">
    <source>
        <dbReference type="ARBA" id="ARBA00004442"/>
    </source>
</evidence>